<dbReference type="AlphaFoldDB" id="I1BXF9"/>
<sequence>MSLSVYLWAMQYLDSLSANKSWNIELTSVFESCFPQVLFLNASRKCYQLESMNVLAVYSLSQTKN</sequence>
<proteinExistence type="predicted"/>
<accession>I1BXF9</accession>
<dbReference type="Proteomes" id="UP000009138">
    <property type="component" value="Unassembled WGS sequence"/>
</dbReference>
<organism evidence="1 2">
    <name type="scientific">Rhizopus delemar (strain RA 99-880 / ATCC MYA-4621 / FGSC 9543 / NRRL 43880)</name>
    <name type="common">Mucormycosis agent</name>
    <name type="synonym">Rhizopus arrhizus var. delemar</name>
    <dbReference type="NCBI Taxonomy" id="246409"/>
    <lineage>
        <taxon>Eukaryota</taxon>
        <taxon>Fungi</taxon>
        <taxon>Fungi incertae sedis</taxon>
        <taxon>Mucoromycota</taxon>
        <taxon>Mucoromycotina</taxon>
        <taxon>Mucoromycetes</taxon>
        <taxon>Mucorales</taxon>
        <taxon>Mucorineae</taxon>
        <taxon>Rhizopodaceae</taxon>
        <taxon>Rhizopus</taxon>
    </lineage>
</organism>
<evidence type="ECO:0000313" key="2">
    <source>
        <dbReference type="Proteomes" id="UP000009138"/>
    </source>
</evidence>
<reference evidence="1 2" key="1">
    <citation type="journal article" date="2009" name="PLoS Genet.">
        <title>Genomic analysis of the basal lineage fungus Rhizopus oryzae reveals a whole-genome duplication.</title>
        <authorList>
            <person name="Ma L.-J."/>
            <person name="Ibrahim A.S."/>
            <person name="Skory C."/>
            <person name="Grabherr M.G."/>
            <person name="Burger G."/>
            <person name="Butler M."/>
            <person name="Elias M."/>
            <person name="Idnurm A."/>
            <person name="Lang B.F."/>
            <person name="Sone T."/>
            <person name="Abe A."/>
            <person name="Calvo S.E."/>
            <person name="Corrochano L.M."/>
            <person name="Engels R."/>
            <person name="Fu J."/>
            <person name="Hansberg W."/>
            <person name="Kim J.-M."/>
            <person name="Kodira C.D."/>
            <person name="Koehrsen M.J."/>
            <person name="Liu B."/>
            <person name="Miranda-Saavedra D."/>
            <person name="O'Leary S."/>
            <person name="Ortiz-Castellanos L."/>
            <person name="Poulter R."/>
            <person name="Rodriguez-Romero J."/>
            <person name="Ruiz-Herrera J."/>
            <person name="Shen Y.-Q."/>
            <person name="Zeng Q."/>
            <person name="Galagan J."/>
            <person name="Birren B.W."/>
            <person name="Cuomo C.A."/>
            <person name="Wickes B.L."/>
        </authorList>
    </citation>
    <scope>NUCLEOTIDE SEQUENCE [LARGE SCALE GENOMIC DNA]</scope>
    <source>
        <strain evidence="2">RA 99-880 / ATCC MYA-4621 / FGSC 9543 / NRRL 43880</strain>
    </source>
</reference>
<evidence type="ECO:0000313" key="1">
    <source>
        <dbReference type="EMBL" id="EIE80889.1"/>
    </source>
</evidence>
<dbReference type="EMBL" id="CH476735">
    <property type="protein sequence ID" value="EIE80889.1"/>
    <property type="molecule type" value="Genomic_DNA"/>
</dbReference>
<dbReference type="RefSeq" id="XP_067516285.1">
    <property type="nucleotide sequence ID" value="XM_067660184.1"/>
</dbReference>
<keyword evidence="2" id="KW-1185">Reference proteome</keyword>
<dbReference type="InParanoid" id="I1BXF9"/>
<protein>
    <submittedName>
        <fullName evidence="1">Uncharacterized protein</fullName>
    </submittedName>
</protein>
<dbReference type="VEuPathDB" id="FungiDB:RO3G_05594"/>
<dbReference type="GeneID" id="93612565"/>
<gene>
    <name evidence="1" type="ORF">RO3G_05594</name>
</gene>
<name>I1BXF9_RHIO9</name>